<dbReference type="AlphaFoldDB" id="J3PKR4"/>
<keyword evidence="1" id="KW-0285">Flavoprotein</keyword>
<reference evidence="7" key="3">
    <citation type="submission" date="2010-09" db="EMBL/GenBank/DDBJ databases">
        <title>Annotation of Gaeumannomyces graminis var. tritici R3-111a-1.</title>
        <authorList>
            <consortium name="The Broad Institute Genome Sequencing Platform"/>
            <person name="Ma L.-J."/>
            <person name="Dead R."/>
            <person name="Young S.K."/>
            <person name="Zeng Q."/>
            <person name="Gargeya S."/>
            <person name="Fitzgerald M."/>
            <person name="Haas B."/>
            <person name="Abouelleil A."/>
            <person name="Alvarado L."/>
            <person name="Arachchi H.M."/>
            <person name="Berlin A."/>
            <person name="Brown A."/>
            <person name="Chapman S.B."/>
            <person name="Chen Z."/>
            <person name="Dunbar C."/>
            <person name="Freedman E."/>
            <person name="Gearin G."/>
            <person name="Gellesch M."/>
            <person name="Goldberg J."/>
            <person name="Griggs A."/>
            <person name="Gujja S."/>
            <person name="Heiman D."/>
            <person name="Howarth C."/>
            <person name="Larson L."/>
            <person name="Lui A."/>
            <person name="MacDonald P.J.P."/>
            <person name="Mehta T."/>
            <person name="Montmayeur A."/>
            <person name="Murphy C."/>
            <person name="Neiman D."/>
            <person name="Pearson M."/>
            <person name="Priest M."/>
            <person name="Roberts A."/>
            <person name="Saif S."/>
            <person name="Shea T."/>
            <person name="Shenoy N."/>
            <person name="Sisk P."/>
            <person name="Stolte C."/>
            <person name="Sykes S."/>
            <person name="Yandava C."/>
            <person name="Wortman J."/>
            <person name="Nusbaum C."/>
            <person name="Birren B."/>
        </authorList>
    </citation>
    <scope>NUCLEOTIDE SEQUENCE</scope>
    <source>
        <strain evidence="7">R3-111a-1</strain>
    </source>
</reference>
<reference evidence="9" key="1">
    <citation type="submission" date="2010-07" db="EMBL/GenBank/DDBJ databases">
        <title>The genome sequence of Gaeumannomyces graminis var. tritici strain R3-111a-1.</title>
        <authorList>
            <consortium name="The Broad Institute Genome Sequencing Platform"/>
            <person name="Ma L.-J."/>
            <person name="Dead R."/>
            <person name="Young S."/>
            <person name="Zeng Q."/>
            <person name="Koehrsen M."/>
            <person name="Alvarado L."/>
            <person name="Berlin A."/>
            <person name="Chapman S.B."/>
            <person name="Chen Z."/>
            <person name="Freedman E."/>
            <person name="Gellesch M."/>
            <person name="Goldberg J."/>
            <person name="Griggs A."/>
            <person name="Gujja S."/>
            <person name="Heilman E.R."/>
            <person name="Heiman D."/>
            <person name="Hepburn T."/>
            <person name="Howarth C."/>
            <person name="Jen D."/>
            <person name="Larson L."/>
            <person name="Mehta T."/>
            <person name="Neiman D."/>
            <person name="Pearson M."/>
            <person name="Roberts A."/>
            <person name="Saif S."/>
            <person name="Shea T."/>
            <person name="Shenoy N."/>
            <person name="Sisk P."/>
            <person name="Stolte C."/>
            <person name="Sykes S."/>
            <person name="Walk T."/>
            <person name="White J."/>
            <person name="Yandava C."/>
            <person name="Haas B."/>
            <person name="Nusbaum C."/>
            <person name="Birren B."/>
        </authorList>
    </citation>
    <scope>NUCLEOTIDE SEQUENCE [LARGE SCALE GENOMIC DNA]</scope>
    <source>
        <strain evidence="9">R3-111a-1</strain>
    </source>
</reference>
<feature type="compositionally biased region" description="Basic and acidic residues" evidence="5">
    <location>
        <begin position="475"/>
        <end position="499"/>
    </location>
</feature>
<feature type="region of interest" description="Disordered" evidence="5">
    <location>
        <begin position="356"/>
        <end position="383"/>
    </location>
</feature>
<reference evidence="8" key="4">
    <citation type="journal article" date="2015" name="G3 (Bethesda)">
        <title>Genome sequences of three phytopathogenic species of the Magnaporthaceae family of fungi.</title>
        <authorList>
            <person name="Okagaki L.H."/>
            <person name="Nunes C.C."/>
            <person name="Sailsbery J."/>
            <person name="Clay B."/>
            <person name="Brown D."/>
            <person name="John T."/>
            <person name="Oh Y."/>
            <person name="Young N."/>
            <person name="Fitzgerald M."/>
            <person name="Haas B.J."/>
            <person name="Zeng Q."/>
            <person name="Young S."/>
            <person name="Adiconis X."/>
            <person name="Fan L."/>
            <person name="Levin J.Z."/>
            <person name="Mitchell T.K."/>
            <person name="Okubara P.A."/>
            <person name="Farman M.L."/>
            <person name="Kohn L.M."/>
            <person name="Birren B."/>
            <person name="Ma L.-J."/>
            <person name="Dean R.A."/>
        </authorList>
    </citation>
    <scope>NUCLEOTIDE SEQUENCE</scope>
    <source>
        <strain evidence="8">R3-111a-1</strain>
    </source>
</reference>
<proteinExistence type="predicted"/>
<organism evidence="7">
    <name type="scientific">Gaeumannomyces tritici (strain R3-111a-1)</name>
    <name type="common">Wheat and barley take-all root rot fungus</name>
    <name type="synonym">Gaeumannomyces graminis var. tritici</name>
    <dbReference type="NCBI Taxonomy" id="644352"/>
    <lineage>
        <taxon>Eukaryota</taxon>
        <taxon>Fungi</taxon>
        <taxon>Dikarya</taxon>
        <taxon>Ascomycota</taxon>
        <taxon>Pezizomycotina</taxon>
        <taxon>Sordariomycetes</taxon>
        <taxon>Sordariomycetidae</taxon>
        <taxon>Magnaporthales</taxon>
        <taxon>Magnaporthaceae</taxon>
        <taxon>Gaeumannomyces</taxon>
    </lineage>
</organism>
<dbReference type="EnsemblFungi" id="EJT68290">
    <property type="protein sequence ID" value="EJT68290"/>
    <property type="gene ID" value="GGTG_14129"/>
</dbReference>
<evidence type="ECO:0000313" key="9">
    <source>
        <dbReference type="Proteomes" id="UP000006039"/>
    </source>
</evidence>
<dbReference type="PANTHER" id="PTHR47429">
    <property type="entry name" value="PROTEIN TWIN LOV 1"/>
    <property type="match status" value="1"/>
</dbReference>
<dbReference type="InterPro" id="IPR035965">
    <property type="entry name" value="PAS-like_dom_sf"/>
</dbReference>
<dbReference type="Proteomes" id="UP000006039">
    <property type="component" value="Unassembled WGS sequence"/>
</dbReference>
<evidence type="ECO:0000313" key="8">
    <source>
        <dbReference type="EnsemblFungi" id="EJT68290"/>
    </source>
</evidence>
<accession>J3PKR4</accession>
<dbReference type="InterPro" id="IPR016137">
    <property type="entry name" value="RGS"/>
</dbReference>
<evidence type="ECO:0000256" key="5">
    <source>
        <dbReference type="SAM" id="MobiDB-lite"/>
    </source>
</evidence>
<evidence type="ECO:0000256" key="4">
    <source>
        <dbReference type="SAM" id="Coils"/>
    </source>
</evidence>
<reference evidence="8" key="5">
    <citation type="submission" date="2018-04" db="UniProtKB">
        <authorList>
            <consortium name="EnsemblFungi"/>
        </authorList>
    </citation>
    <scope>IDENTIFICATION</scope>
    <source>
        <strain evidence="8">R3-111a-1</strain>
    </source>
</reference>
<dbReference type="VEuPathDB" id="FungiDB:GGTG_14129"/>
<feature type="compositionally biased region" description="Low complexity" evidence="5">
    <location>
        <begin position="361"/>
        <end position="372"/>
    </location>
</feature>
<evidence type="ECO:0000256" key="3">
    <source>
        <dbReference type="ARBA" id="ARBA00022991"/>
    </source>
</evidence>
<feature type="region of interest" description="Disordered" evidence="5">
    <location>
        <begin position="245"/>
        <end position="313"/>
    </location>
</feature>
<dbReference type="SUPFAM" id="SSF48097">
    <property type="entry name" value="Regulator of G-protein signaling, RGS"/>
    <property type="match status" value="1"/>
</dbReference>
<dbReference type="InterPro" id="IPR000014">
    <property type="entry name" value="PAS"/>
</dbReference>
<dbReference type="Gene3D" id="3.30.450.20">
    <property type="entry name" value="PAS domain"/>
    <property type="match status" value="1"/>
</dbReference>
<dbReference type="Pfam" id="PF13426">
    <property type="entry name" value="PAS_9"/>
    <property type="match status" value="1"/>
</dbReference>
<dbReference type="Pfam" id="PF00615">
    <property type="entry name" value="RGS"/>
    <property type="match status" value="1"/>
</dbReference>
<evidence type="ECO:0000313" key="7">
    <source>
        <dbReference type="EMBL" id="EJT68290.1"/>
    </source>
</evidence>
<feature type="compositionally biased region" description="Polar residues" evidence="5">
    <location>
        <begin position="125"/>
        <end position="143"/>
    </location>
</feature>
<dbReference type="RefSeq" id="XP_009230321.1">
    <property type="nucleotide sequence ID" value="XM_009232057.1"/>
</dbReference>
<feature type="region of interest" description="Disordered" evidence="5">
    <location>
        <begin position="417"/>
        <end position="520"/>
    </location>
</feature>
<reference evidence="7" key="2">
    <citation type="submission" date="2010-07" db="EMBL/GenBank/DDBJ databases">
        <authorList>
            <consortium name="The Broad Institute Genome Sequencing Platform"/>
            <consortium name="Broad Institute Genome Sequencing Center for Infectious Disease"/>
            <person name="Ma L.-J."/>
            <person name="Dead R."/>
            <person name="Young S."/>
            <person name="Zeng Q."/>
            <person name="Koehrsen M."/>
            <person name="Alvarado L."/>
            <person name="Berlin A."/>
            <person name="Chapman S.B."/>
            <person name="Chen Z."/>
            <person name="Freedman E."/>
            <person name="Gellesch M."/>
            <person name="Goldberg J."/>
            <person name="Griggs A."/>
            <person name="Gujja S."/>
            <person name="Heilman E.R."/>
            <person name="Heiman D."/>
            <person name="Hepburn T."/>
            <person name="Howarth C."/>
            <person name="Jen D."/>
            <person name="Larson L."/>
            <person name="Mehta T."/>
            <person name="Neiman D."/>
            <person name="Pearson M."/>
            <person name="Roberts A."/>
            <person name="Saif S."/>
            <person name="Shea T."/>
            <person name="Shenoy N."/>
            <person name="Sisk P."/>
            <person name="Stolte C."/>
            <person name="Sykes S."/>
            <person name="Walk T."/>
            <person name="White J."/>
            <person name="Yandava C."/>
            <person name="Haas B."/>
            <person name="Nusbaum C."/>
            <person name="Birren B."/>
        </authorList>
    </citation>
    <scope>NUCLEOTIDE SEQUENCE</scope>
    <source>
        <strain evidence="7">R3-111a-1</strain>
    </source>
</reference>
<keyword evidence="2" id="KW-0288">FMN</keyword>
<dbReference type="GO" id="GO:0005634">
    <property type="term" value="C:nucleus"/>
    <property type="evidence" value="ECO:0007669"/>
    <property type="project" value="TreeGrafter"/>
</dbReference>
<dbReference type="SUPFAM" id="SSF55785">
    <property type="entry name" value="PYP-like sensor domain (PAS domain)"/>
    <property type="match status" value="1"/>
</dbReference>
<evidence type="ECO:0000259" key="6">
    <source>
        <dbReference type="PROSITE" id="PS50132"/>
    </source>
</evidence>
<evidence type="ECO:0000256" key="1">
    <source>
        <dbReference type="ARBA" id="ARBA00022630"/>
    </source>
</evidence>
<dbReference type="GeneID" id="20354587"/>
<dbReference type="PANTHER" id="PTHR47429:SF2">
    <property type="entry name" value="PROTEIN TWIN LOV 1"/>
    <property type="match status" value="1"/>
</dbReference>
<gene>
    <name evidence="8" type="primary">20354587</name>
    <name evidence="7" type="ORF">GGTG_14129</name>
</gene>
<feature type="region of interest" description="Disordered" evidence="5">
    <location>
        <begin position="189"/>
        <end position="229"/>
    </location>
</feature>
<dbReference type="OrthoDB" id="447251at2759"/>
<dbReference type="STRING" id="644352.J3PKR4"/>
<dbReference type="InterPro" id="IPR036305">
    <property type="entry name" value="RGS_sf"/>
</dbReference>
<feature type="compositionally biased region" description="Polar residues" evidence="5">
    <location>
        <begin position="191"/>
        <end position="207"/>
    </location>
</feature>
<dbReference type="Gene3D" id="1.10.167.10">
    <property type="entry name" value="Regulator of G-protein Signalling 4, domain 2"/>
    <property type="match status" value="1"/>
</dbReference>
<sequence>MSDTDEEPFGVMEDVHPDKELLRQILPRRPEGAIAALRSHMDEDDELVLRSGTTGRAMATTAPYQASGSAAQGIEKLSQAMLDDRQQARQQQSRQGAPPPPPHAGAAYQGTSGGSSVIRQEGVRSRSTIWSRAAGTASNSPTQARHRQEAAINERGLPPLFPSGPIHREPAAKLSRQVVQKSDGTIIVPHRNSSSRLHPQIERSTSPGARKLKPRDDTGGGPWEEPPTRAEIEAAKKILQRLVMNGGGTDGTVARGASRQPHSRGHEQEAARQDALPRTTATPPPVQRQRRVIKGDSDDDDESDGNQEKVSGSYRVIYMDENYHARYSENLDVATAGHQLAHRIIDGEDIEEEDMLASEHQSVASGASQASQDMGGSRCEPRTRTPVLDHLRLYSDAAPVPPILDVRPVSSHDFKSFDSDSVDDDEVSRADHHHHNDHHDDHGPAHYALSGHRRGSSDDYGVPSITQHQPASASGDHESLDYHRLSSSRQDVDLHKNVSREPPGLTSIRSGVSESRRTDMPVVTRGSRMPDFFGPSLFQVVLNSPTTAHQLQMYCESRFCGENMEFLQHIDLYHYNLNKIINTMTTIHESYISDNSLKQVNLQSSVIKQLHRDMSSMVSTTLPSMESLFANAQESVRNLIYSDVYPSFVRHQLALSASRALAEDKSRYQGLGDCFCLTDPGKPQNPILWASEGFVAVTGYTRTDIIPRNCRFLQGAQTDPEAIKRLSMAIHERKETVELLLNYKKNKEPFWNLLYCAPLYDEAGELAFFIGGQVNCSTTIHSSADVIRVLSMSAEGDYVKEMKEKERQEQERARALAKMAGVEEKDMATNGTARKTRGGSARRALLRALGVRLGSGSGRRAPVEESNALPAVETTEAGMEQQVLERMEGQELDAQKKEFYTAYSKYLVIDKDFVIRFYSAGITEMLCLANNRTGSIAGTDVFTFLQNNDLPRRAEPEQHQHPRGNAAVGDAAPEYKGKVRAALIGQGNPISIELRLQTRRSAAFRGYERFATHWTPLKDDAGKVGWVVLTLGNVMM</sequence>
<keyword evidence="3" id="KW-0157">Chromophore</keyword>
<dbReference type="HOGENOM" id="CLU_014458_0_0_1"/>
<dbReference type="SMART" id="SM00315">
    <property type="entry name" value="RGS"/>
    <property type="match status" value="1"/>
</dbReference>
<feature type="domain" description="RGS" evidence="6">
    <location>
        <begin position="537"/>
        <end position="650"/>
    </location>
</feature>
<feature type="region of interest" description="Disordered" evidence="5">
    <location>
        <begin position="79"/>
        <end position="164"/>
    </location>
</feature>
<keyword evidence="4" id="KW-0175">Coiled coil</keyword>
<evidence type="ECO:0000256" key="2">
    <source>
        <dbReference type="ARBA" id="ARBA00022643"/>
    </source>
</evidence>
<dbReference type="EMBL" id="GL385541">
    <property type="protein sequence ID" value="EJT68290.1"/>
    <property type="molecule type" value="Genomic_DNA"/>
</dbReference>
<name>J3PKR4_GAET3</name>
<dbReference type="PROSITE" id="PS50132">
    <property type="entry name" value="RGS"/>
    <property type="match status" value="1"/>
</dbReference>
<keyword evidence="9" id="KW-1185">Reference proteome</keyword>
<feature type="coiled-coil region" evidence="4">
    <location>
        <begin position="798"/>
        <end position="825"/>
    </location>
</feature>
<dbReference type="InterPro" id="IPR044926">
    <property type="entry name" value="RGS_subdomain_2"/>
</dbReference>
<protein>
    <recommendedName>
        <fullName evidence="6">RGS domain-containing protein</fullName>
    </recommendedName>
</protein>
<dbReference type="eggNOG" id="KOG0498">
    <property type="taxonomic scope" value="Eukaryota"/>
</dbReference>